<organism evidence="4 5">
    <name type="scientific">Acidiplasma aeolicum</name>
    <dbReference type="NCBI Taxonomy" id="507754"/>
    <lineage>
        <taxon>Archaea</taxon>
        <taxon>Methanobacteriati</taxon>
        <taxon>Thermoplasmatota</taxon>
        <taxon>Thermoplasmata</taxon>
        <taxon>Thermoplasmatales</taxon>
        <taxon>Ferroplasmaceae</taxon>
        <taxon>Acidiplasma</taxon>
    </lineage>
</organism>
<evidence type="ECO:0000256" key="1">
    <source>
        <dbReference type="ARBA" id="ARBA00010945"/>
    </source>
</evidence>
<dbReference type="EC" id="2.7.7.7" evidence="2"/>
<keyword evidence="2" id="KW-0479">Metal-binding</keyword>
<dbReference type="AlphaFoldDB" id="A0A0N8PQB5"/>
<dbReference type="PROSITE" id="PS50173">
    <property type="entry name" value="UMUC"/>
    <property type="match status" value="1"/>
</dbReference>
<keyword evidence="2" id="KW-0238">DNA-binding</keyword>
<dbReference type="InterPro" id="IPR036775">
    <property type="entry name" value="DNA_pol_Y-fam_lit_finger_sf"/>
</dbReference>
<dbReference type="Gene3D" id="3.40.1170.60">
    <property type="match status" value="1"/>
</dbReference>
<evidence type="ECO:0000313" key="4">
    <source>
        <dbReference type="EMBL" id="KPV46661.1"/>
    </source>
</evidence>
<sequence length="351" mass="39356">MPQFIIFIDFDYFFAQVEEILNPEIREKPVVVCVYSGRTETSGAVATSNYLARKIGIKSGMPLPQAMKIGKDRAVFLPIRKDLYKEWSDHIMDIISEYSDKIEIASIDEAYIDVTDSCKDFNDAVNTAQKIKDEIYNKTGVRVSVGVSVNKAIAKVLGDMAKPNGIKSVGPSEIQDFLKGLEISKIPGVGKVIGQRLNDAGIKYITDVINADRDQLINIIGTAKYNYLYDIANNTYNKPVTPREKKNFGRYMTLPENTRDVNIIIPYVKKAIDSAYEKAPGLPSELSLVAIMEDISILSRSYTGARIDKNRALEIAIGLLNRIINEDQRNIRRVGVRLGKITKNETLDDFF</sequence>
<dbReference type="InterPro" id="IPR043502">
    <property type="entry name" value="DNA/RNA_pol_sf"/>
</dbReference>
<dbReference type="SUPFAM" id="SSF56672">
    <property type="entry name" value="DNA/RNA polymerases"/>
    <property type="match status" value="1"/>
</dbReference>
<dbReference type="PATRIC" id="fig|507754.4.peg.1529"/>
<keyword evidence="2" id="KW-0963">Cytoplasm</keyword>
<comment type="caution">
    <text evidence="4">The sequence shown here is derived from an EMBL/GenBank/DDBJ whole genome shotgun (WGS) entry which is preliminary data.</text>
</comment>
<dbReference type="GO" id="GO:0005737">
    <property type="term" value="C:cytoplasm"/>
    <property type="evidence" value="ECO:0007669"/>
    <property type="project" value="UniProtKB-SubCell"/>
</dbReference>
<comment type="subcellular location">
    <subcellularLocation>
        <location evidence="2">Cytoplasm</location>
    </subcellularLocation>
</comment>
<dbReference type="InterPro" id="IPR024728">
    <property type="entry name" value="PolY_HhH_motif"/>
</dbReference>
<dbReference type="GO" id="GO:0000287">
    <property type="term" value="F:magnesium ion binding"/>
    <property type="evidence" value="ECO:0007669"/>
    <property type="project" value="UniProtKB-UniRule"/>
</dbReference>
<reference evidence="4 5" key="1">
    <citation type="submission" date="2015-09" db="EMBL/GenBank/DDBJ databases">
        <title>Draft genome sequence of Acidiplasma aeolicum DSM 18409.</title>
        <authorList>
            <person name="Hemp J."/>
        </authorList>
    </citation>
    <scope>NUCLEOTIDE SEQUENCE [LARGE SCALE GENOMIC DNA]</scope>
    <source>
        <strain evidence="4 5">V</strain>
    </source>
</reference>
<dbReference type="Pfam" id="PF11798">
    <property type="entry name" value="IMS_HHH"/>
    <property type="match status" value="1"/>
</dbReference>
<proteinExistence type="inferred from homology"/>
<dbReference type="InterPro" id="IPR022880">
    <property type="entry name" value="DNApol_IV"/>
</dbReference>
<feature type="site" description="Substrate discrimination" evidence="2">
    <location>
        <position position="14"/>
    </location>
</feature>
<keyword evidence="2" id="KW-0460">Magnesium</keyword>
<dbReference type="GO" id="GO:0003887">
    <property type="term" value="F:DNA-directed DNA polymerase activity"/>
    <property type="evidence" value="ECO:0007669"/>
    <property type="project" value="UniProtKB-UniRule"/>
</dbReference>
<dbReference type="InterPro" id="IPR001126">
    <property type="entry name" value="UmuC"/>
</dbReference>
<dbReference type="GO" id="GO:0042276">
    <property type="term" value="P:error-prone translesion synthesis"/>
    <property type="evidence" value="ECO:0007669"/>
    <property type="project" value="TreeGrafter"/>
</dbReference>
<dbReference type="Gene3D" id="1.10.150.20">
    <property type="entry name" value="5' to 3' exonuclease, C-terminal subdomain"/>
    <property type="match status" value="1"/>
</dbReference>
<evidence type="ECO:0000259" key="3">
    <source>
        <dbReference type="PROSITE" id="PS50173"/>
    </source>
</evidence>
<dbReference type="RefSeq" id="WP_048101802.1">
    <property type="nucleotide sequence ID" value="NZ_LJCQ01000202.1"/>
</dbReference>
<dbReference type="SUPFAM" id="SSF100879">
    <property type="entry name" value="Lesion bypass DNA polymerase (Y-family), little finger domain"/>
    <property type="match status" value="1"/>
</dbReference>
<evidence type="ECO:0000256" key="2">
    <source>
        <dbReference type="HAMAP-Rule" id="MF_01113"/>
    </source>
</evidence>
<keyword evidence="2 4" id="KW-0548">Nucleotidyltransferase</keyword>
<dbReference type="Gene3D" id="3.30.70.270">
    <property type="match status" value="1"/>
</dbReference>
<dbReference type="HAMAP" id="MF_01113">
    <property type="entry name" value="DNApol_IV"/>
    <property type="match status" value="1"/>
</dbReference>
<dbReference type="PANTHER" id="PTHR11076">
    <property type="entry name" value="DNA REPAIR POLYMERASE UMUC / TRANSFERASE FAMILY MEMBER"/>
    <property type="match status" value="1"/>
</dbReference>
<dbReference type="PANTHER" id="PTHR11076:SF33">
    <property type="entry name" value="DNA POLYMERASE KAPPA"/>
    <property type="match status" value="1"/>
</dbReference>
<dbReference type="Gene3D" id="3.30.1490.100">
    <property type="entry name" value="DNA polymerase, Y-family, little finger domain"/>
    <property type="match status" value="1"/>
</dbReference>
<dbReference type="GO" id="GO:0006261">
    <property type="term" value="P:DNA-templated DNA replication"/>
    <property type="evidence" value="ECO:0007669"/>
    <property type="project" value="UniProtKB-UniRule"/>
</dbReference>
<dbReference type="GO" id="GO:0006281">
    <property type="term" value="P:DNA repair"/>
    <property type="evidence" value="ECO:0007669"/>
    <property type="project" value="UniProtKB-UniRule"/>
</dbReference>
<keyword evidence="2 4" id="KW-0808">Transferase</keyword>
<dbReference type="GO" id="GO:0003684">
    <property type="term" value="F:damaged DNA binding"/>
    <property type="evidence" value="ECO:0007669"/>
    <property type="project" value="InterPro"/>
</dbReference>
<dbReference type="Pfam" id="PF00817">
    <property type="entry name" value="IMS"/>
    <property type="match status" value="1"/>
</dbReference>
<gene>
    <name evidence="2" type="primary">dbh</name>
    <name evidence="4" type="ORF">SE19_04585</name>
</gene>
<comment type="cofactor">
    <cofactor evidence="2">
        <name>Mg(2+)</name>
        <dbReference type="ChEBI" id="CHEBI:18420"/>
    </cofactor>
    <text evidence="2">Binds 2 magnesium ions per subunit.</text>
</comment>
<dbReference type="InterPro" id="IPR043128">
    <property type="entry name" value="Rev_trsase/Diguanyl_cyclase"/>
</dbReference>
<accession>A0A0N8PQB5</accession>
<feature type="domain" description="UmuC" evidence="3">
    <location>
        <begin position="5"/>
        <end position="190"/>
    </location>
</feature>
<evidence type="ECO:0000313" key="5">
    <source>
        <dbReference type="Proteomes" id="UP000050515"/>
    </source>
</evidence>
<comment type="function">
    <text evidence="2">Poorly processive, error-prone DNA polymerase involved in untargeted mutagenesis. Copies undamaged DNA at stalled replication forks, which arise in vivo from mismatched or misaligned primer ends. These misaligned primers can be extended by PolIV. Exhibits no 3'-5' exonuclease (proofreading) activity. May be involved in translesional synthesis.</text>
</comment>
<keyword evidence="2" id="KW-0234">DNA repair</keyword>
<dbReference type="NCBIfam" id="NF002292">
    <property type="entry name" value="PRK01216.1"/>
    <property type="match status" value="1"/>
</dbReference>
<feature type="binding site" evidence="2">
    <location>
        <position position="9"/>
    </location>
    <ligand>
        <name>Mg(2+)</name>
        <dbReference type="ChEBI" id="CHEBI:18420"/>
    </ligand>
</feature>
<keyword evidence="2" id="KW-0227">DNA damage</keyword>
<dbReference type="InterPro" id="IPR050116">
    <property type="entry name" value="DNA_polymerase-Y"/>
</dbReference>
<dbReference type="Proteomes" id="UP000050515">
    <property type="component" value="Unassembled WGS sequence"/>
</dbReference>
<feature type="binding site" evidence="2">
    <location>
        <position position="108"/>
    </location>
    <ligand>
        <name>Mg(2+)</name>
        <dbReference type="ChEBI" id="CHEBI:18420"/>
    </ligand>
</feature>
<feature type="active site" evidence="2">
    <location>
        <position position="109"/>
    </location>
</feature>
<keyword evidence="2" id="KW-0235">DNA replication</keyword>
<keyword evidence="2" id="KW-0239">DNA-directed DNA polymerase</keyword>
<protein>
    <recommendedName>
        <fullName evidence="2">DNA polymerase IV</fullName>
        <shortName evidence="2">Pol IV</shortName>
        <ecNumber evidence="2">2.7.7.7</ecNumber>
    </recommendedName>
</protein>
<comment type="similarity">
    <text evidence="1 2">Belongs to the DNA polymerase type-Y family.</text>
</comment>
<dbReference type="GeneID" id="84222635"/>
<comment type="catalytic activity">
    <reaction evidence="2">
        <text>DNA(n) + a 2'-deoxyribonucleoside 5'-triphosphate = DNA(n+1) + diphosphate</text>
        <dbReference type="Rhea" id="RHEA:22508"/>
        <dbReference type="Rhea" id="RHEA-COMP:17339"/>
        <dbReference type="Rhea" id="RHEA-COMP:17340"/>
        <dbReference type="ChEBI" id="CHEBI:33019"/>
        <dbReference type="ChEBI" id="CHEBI:61560"/>
        <dbReference type="ChEBI" id="CHEBI:173112"/>
        <dbReference type="EC" id="2.7.7.7"/>
    </reaction>
</comment>
<keyword evidence="2" id="KW-0515">Mutator protein</keyword>
<comment type="subunit">
    <text evidence="2">Monomer.</text>
</comment>
<dbReference type="EMBL" id="LJCQ01000202">
    <property type="protein sequence ID" value="KPV46661.1"/>
    <property type="molecule type" value="Genomic_DNA"/>
</dbReference>
<name>A0A0N8PQB5_9ARCH</name>
<dbReference type="CDD" id="cd03586">
    <property type="entry name" value="PolY_Pol_IV_kappa"/>
    <property type="match status" value="1"/>
</dbReference>